<comment type="similarity">
    <text evidence="1">Belongs to the NodU/CmcH family.</text>
</comment>
<dbReference type="AlphaFoldDB" id="A0A1H3BBY9"/>
<feature type="domain" description="Carbamoyltransferase C-terminal" evidence="3">
    <location>
        <begin position="394"/>
        <end position="550"/>
    </location>
</feature>
<evidence type="ECO:0000259" key="2">
    <source>
        <dbReference type="Pfam" id="PF02543"/>
    </source>
</evidence>
<evidence type="ECO:0000313" key="4">
    <source>
        <dbReference type="EMBL" id="SDX39426.1"/>
    </source>
</evidence>
<dbReference type="Pfam" id="PF16861">
    <property type="entry name" value="Carbam_trans_C"/>
    <property type="match status" value="1"/>
</dbReference>
<gene>
    <name evidence="4" type="ORF">SAMN05216215_1010139</name>
</gene>
<dbReference type="InterPro" id="IPR038152">
    <property type="entry name" value="Carbam_trans_C_sf"/>
</dbReference>
<sequence length="659" mass="72397">MTNGTMGGYVVSTYLSPPGLLAFSAHRHDQNVALWRVDDTRITLVRYWEVERLSGLKHHELPLYDRPEACGRLIDELIGREGLTRADLTEIWGTPGLEITTALPEFDCKGLPVHNLAHVFSGLFMDARAFRSAPIIALAMDGGPDFALEDDVAGDTWYAGAVAHEGNVELTPVESPGLLWHASQRLFGMEPGTLMALAGASPAFVDYDLDVLLGERYWGGHSLMDKCMGLVGDIIEAATAAIRSGIESAEHPFTRDDLIASAVMKIVQAASIAIAKRNVDMLLERSGVDPTEAFLSLSGGFALNCPTNSRLVSAYGFRGLLAPPCANDSGQALGIGLLGFFARGDLSDREVDVRLPYAGEDRLRTSAAKQRWDSRILGVQDFDEEVFVADIQRHPVAWVDGAAEIGPRALGHRSLLGDPRRMETKRVLNRVKQRQWWRPVAPIVLEDHVADWFVDGRPSPFMLETFLIAPEYQTLVPAIAHIDGSARIQTLSAADEPFLAGALQAFHRESGVPIICNTSLNDRGEPIVNEAGEAVNFCVRKGIAVAYIERRRYLLDVSQPDLLPDEPQQRPLAQLYADQEKHPAVLFGPDAAPEVLYLLYFWPSLRRLAGKPNGEAKLKAAAQLIAKKDGQFWTRVDGFASYWQSLLEGKITHGQIDTL</sequence>
<reference evidence="5" key="1">
    <citation type="submission" date="2016-10" db="EMBL/GenBank/DDBJ databases">
        <authorList>
            <person name="Varghese N."/>
            <person name="Submissions S."/>
        </authorList>
    </citation>
    <scope>NUCLEOTIDE SEQUENCE [LARGE SCALE GENOMIC DNA]</scope>
    <source>
        <strain evidence="5">CGMCC 4.3530</strain>
    </source>
</reference>
<feature type="domain" description="Carbamoyltransferase" evidence="2">
    <location>
        <begin position="295"/>
        <end position="334"/>
    </location>
</feature>
<dbReference type="OrthoDB" id="9780777at2"/>
<dbReference type="InterPro" id="IPR031730">
    <property type="entry name" value="Carbam_trans_C"/>
</dbReference>
<protein>
    <submittedName>
        <fullName evidence="4">Predicted carbamoyl transferase, NodU family</fullName>
    </submittedName>
</protein>
<organism evidence="4 5">
    <name type="scientific">Saccharopolyspora shandongensis</name>
    <dbReference type="NCBI Taxonomy" id="418495"/>
    <lineage>
        <taxon>Bacteria</taxon>
        <taxon>Bacillati</taxon>
        <taxon>Actinomycetota</taxon>
        <taxon>Actinomycetes</taxon>
        <taxon>Pseudonocardiales</taxon>
        <taxon>Pseudonocardiaceae</taxon>
        <taxon>Saccharopolyspora</taxon>
    </lineage>
</organism>
<dbReference type="Gene3D" id="3.90.870.20">
    <property type="entry name" value="Carbamoyltransferase, C-terminal domain"/>
    <property type="match status" value="1"/>
</dbReference>
<dbReference type="PANTHER" id="PTHR34847">
    <property type="entry name" value="NODULATION PROTEIN U"/>
    <property type="match status" value="1"/>
</dbReference>
<dbReference type="Gene3D" id="3.30.420.40">
    <property type="match status" value="1"/>
</dbReference>
<dbReference type="CDD" id="cd24033">
    <property type="entry name" value="ASKHA_NBD_NodU_CmcH-like_N"/>
    <property type="match status" value="1"/>
</dbReference>
<dbReference type="PANTHER" id="PTHR34847:SF1">
    <property type="entry name" value="NODULATION PROTEIN U"/>
    <property type="match status" value="1"/>
</dbReference>
<keyword evidence="4" id="KW-0808">Transferase</keyword>
<keyword evidence="5" id="KW-1185">Reference proteome</keyword>
<dbReference type="STRING" id="418495.SAMN05216215_1010139"/>
<dbReference type="InterPro" id="IPR003696">
    <property type="entry name" value="Carbtransf_dom"/>
</dbReference>
<evidence type="ECO:0000259" key="3">
    <source>
        <dbReference type="Pfam" id="PF16861"/>
    </source>
</evidence>
<accession>A0A1H3BBY9</accession>
<dbReference type="InterPro" id="IPR051338">
    <property type="entry name" value="NodU/CmcH_Carbamoyltrnsfr"/>
</dbReference>
<dbReference type="Pfam" id="PF02543">
    <property type="entry name" value="Carbam_trans_N"/>
    <property type="match status" value="1"/>
</dbReference>
<dbReference type="RefSeq" id="WP_093265452.1">
    <property type="nucleotide sequence ID" value="NZ_FNOK01000010.1"/>
</dbReference>
<dbReference type="GO" id="GO:0016740">
    <property type="term" value="F:transferase activity"/>
    <property type="evidence" value="ECO:0007669"/>
    <property type="project" value="UniProtKB-KW"/>
</dbReference>
<dbReference type="Proteomes" id="UP000199529">
    <property type="component" value="Unassembled WGS sequence"/>
</dbReference>
<evidence type="ECO:0000256" key="1">
    <source>
        <dbReference type="ARBA" id="ARBA00006129"/>
    </source>
</evidence>
<dbReference type="EMBL" id="FNOK01000010">
    <property type="protein sequence ID" value="SDX39426.1"/>
    <property type="molecule type" value="Genomic_DNA"/>
</dbReference>
<proteinExistence type="inferred from homology"/>
<name>A0A1H3BBY9_9PSEU</name>
<evidence type="ECO:0000313" key="5">
    <source>
        <dbReference type="Proteomes" id="UP000199529"/>
    </source>
</evidence>